<keyword evidence="2" id="KW-0479">Metal-binding</keyword>
<dbReference type="GO" id="GO:0016705">
    <property type="term" value="F:oxidoreductase activity, acting on paired donors, with incorporation or reduction of molecular oxygen"/>
    <property type="evidence" value="ECO:0007669"/>
    <property type="project" value="InterPro"/>
</dbReference>
<dbReference type="SMART" id="SM00702">
    <property type="entry name" value="P4Hc"/>
    <property type="match status" value="1"/>
</dbReference>
<accession>A0A1A9WES7</accession>
<keyword evidence="6" id="KW-1133">Transmembrane helix</keyword>
<dbReference type="InterPro" id="IPR006620">
    <property type="entry name" value="Pro_4_hyd_alph"/>
</dbReference>
<dbReference type="Pfam" id="PF13640">
    <property type="entry name" value="2OG-FeII_Oxy_3"/>
    <property type="match status" value="1"/>
</dbReference>
<name>A0A1A9WES7_9MUSC</name>
<evidence type="ECO:0000313" key="8">
    <source>
        <dbReference type="EnsemblMetazoa" id="GBRI017019-PA"/>
    </source>
</evidence>
<reference evidence="9" key="1">
    <citation type="submission" date="2014-03" db="EMBL/GenBank/DDBJ databases">
        <authorList>
            <person name="Aksoy S."/>
            <person name="Warren W."/>
            <person name="Wilson R.K."/>
        </authorList>
    </citation>
    <scope>NUCLEOTIDE SEQUENCE [LARGE SCALE GENOMIC DNA]</scope>
    <source>
        <strain evidence="9">IAEA</strain>
    </source>
</reference>
<dbReference type="Gene3D" id="2.60.120.620">
    <property type="entry name" value="q2cbj1_9rhob like domain"/>
    <property type="match status" value="1"/>
</dbReference>
<evidence type="ECO:0000256" key="4">
    <source>
        <dbReference type="ARBA" id="ARBA00023002"/>
    </source>
</evidence>
<evidence type="ECO:0000259" key="7">
    <source>
        <dbReference type="PROSITE" id="PS51471"/>
    </source>
</evidence>
<evidence type="ECO:0000256" key="6">
    <source>
        <dbReference type="SAM" id="Phobius"/>
    </source>
</evidence>
<dbReference type="InterPro" id="IPR044862">
    <property type="entry name" value="Pro_4_hyd_alph_FE2OG_OXY"/>
</dbReference>
<keyword evidence="4" id="KW-0560">Oxidoreductase</keyword>
<dbReference type="InterPro" id="IPR039210">
    <property type="entry name" value="OGFOD3"/>
</dbReference>
<comment type="cofactor">
    <cofactor evidence="1">
        <name>L-ascorbate</name>
        <dbReference type="ChEBI" id="CHEBI:38290"/>
    </cofactor>
</comment>
<dbReference type="EnsemblMetazoa" id="GBRI017019-RA">
    <property type="protein sequence ID" value="GBRI017019-PA"/>
    <property type="gene ID" value="GBRI017019"/>
</dbReference>
<keyword evidence="5" id="KW-0408">Iron</keyword>
<dbReference type="VEuPathDB" id="VectorBase:GBRI017019"/>
<keyword evidence="6" id="KW-0812">Transmembrane</keyword>
<dbReference type="PANTHER" id="PTHR14650">
    <property type="entry name" value="PROLYL HYDROXYLASE-RELATED"/>
    <property type="match status" value="1"/>
</dbReference>
<dbReference type="GO" id="GO:0016020">
    <property type="term" value="C:membrane"/>
    <property type="evidence" value="ECO:0007669"/>
    <property type="project" value="TreeGrafter"/>
</dbReference>
<keyword evidence="9" id="KW-1185">Reference proteome</keyword>
<feature type="transmembrane region" description="Helical" evidence="6">
    <location>
        <begin position="53"/>
        <end position="70"/>
    </location>
</feature>
<evidence type="ECO:0000256" key="3">
    <source>
        <dbReference type="ARBA" id="ARBA00022964"/>
    </source>
</evidence>
<dbReference type="InterPro" id="IPR005123">
    <property type="entry name" value="Oxoglu/Fe-dep_dioxygenase_dom"/>
</dbReference>
<evidence type="ECO:0000256" key="2">
    <source>
        <dbReference type="ARBA" id="ARBA00022723"/>
    </source>
</evidence>
<dbReference type="GO" id="GO:0051213">
    <property type="term" value="F:dioxygenase activity"/>
    <property type="evidence" value="ECO:0007669"/>
    <property type="project" value="UniProtKB-KW"/>
</dbReference>
<sequence>MTLTDHVLRQRSVYRQTAKEVSKKRECVTDFNKKFASEHRKLQAVTFSFTQRVWARAVIAISLIIIVYFYNKSQGRESTFALAREHLTLRIQKFPCSSSYSKEMQEYPQCVPRNCGRFIADKLIESKEVDVLQNLAENIINLAGGSKGGASILDLHSGALSQGDEFVNVYKMPQAMEFMKAEHLRIYRLVKDKIKLAIADQFSIEPHSLHLTYPTFFSQLTNSSAESVHDEYWHEHVDKETYPAFHYTSLLYLNTFNKDFKGGRFVFIDGSEENRTIFYIEPKKGRVSAFTSGEENRHHVEKVSGGTRFALTISFTCDHKYAISDRKLDDISSKTSLV</sequence>
<evidence type="ECO:0000313" key="9">
    <source>
        <dbReference type="Proteomes" id="UP000091820"/>
    </source>
</evidence>
<organism evidence="8 9">
    <name type="scientific">Glossina brevipalpis</name>
    <dbReference type="NCBI Taxonomy" id="37001"/>
    <lineage>
        <taxon>Eukaryota</taxon>
        <taxon>Metazoa</taxon>
        <taxon>Ecdysozoa</taxon>
        <taxon>Arthropoda</taxon>
        <taxon>Hexapoda</taxon>
        <taxon>Insecta</taxon>
        <taxon>Pterygota</taxon>
        <taxon>Neoptera</taxon>
        <taxon>Endopterygota</taxon>
        <taxon>Diptera</taxon>
        <taxon>Brachycera</taxon>
        <taxon>Muscomorpha</taxon>
        <taxon>Hippoboscoidea</taxon>
        <taxon>Glossinidae</taxon>
        <taxon>Glossina</taxon>
    </lineage>
</organism>
<proteinExistence type="predicted"/>
<dbReference type="Proteomes" id="UP000091820">
    <property type="component" value="Unassembled WGS sequence"/>
</dbReference>
<dbReference type="PROSITE" id="PS51471">
    <property type="entry name" value="FE2OG_OXY"/>
    <property type="match status" value="1"/>
</dbReference>
<keyword evidence="3" id="KW-0223">Dioxygenase</keyword>
<dbReference type="PANTHER" id="PTHR14650:SF1">
    <property type="entry name" value="2-OXOGLUTARATE AND IRON-DEPENDENT OXYGENASE DOMAIN-CONTAINING PROTEIN 3"/>
    <property type="match status" value="1"/>
</dbReference>
<feature type="domain" description="Fe2OG dioxygenase" evidence="7">
    <location>
        <begin position="215"/>
        <end position="318"/>
    </location>
</feature>
<evidence type="ECO:0000256" key="5">
    <source>
        <dbReference type="ARBA" id="ARBA00023004"/>
    </source>
</evidence>
<dbReference type="AlphaFoldDB" id="A0A1A9WES7"/>
<keyword evidence="6" id="KW-0472">Membrane</keyword>
<dbReference type="STRING" id="37001.A0A1A9WES7"/>
<evidence type="ECO:0000256" key="1">
    <source>
        <dbReference type="ARBA" id="ARBA00001961"/>
    </source>
</evidence>
<dbReference type="GO" id="GO:0031418">
    <property type="term" value="F:L-ascorbic acid binding"/>
    <property type="evidence" value="ECO:0007669"/>
    <property type="project" value="InterPro"/>
</dbReference>
<reference evidence="8" key="2">
    <citation type="submission" date="2020-05" db="UniProtKB">
        <authorList>
            <consortium name="EnsemblMetazoa"/>
        </authorList>
    </citation>
    <scope>IDENTIFICATION</scope>
    <source>
        <strain evidence="8">IAEA</strain>
    </source>
</reference>
<dbReference type="GO" id="GO:0005506">
    <property type="term" value="F:iron ion binding"/>
    <property type="evidence" value="ECO:0007669"/>
    <property type="project" value="InterPro"/>
</dbReference>
<protein>
    <recommendedName>
        <fullName evidence="7">Fe2OG dioxygenase domain-containing protein</fullName>
    </recommendedName>
</protein>